<proteinExistence type="evidence at protein level"/>
<reference evidence="1" key="7">
    <citation type="submission" date="2025-09" db="UniProtKB">
        <authorList>
            <consortium name="Ensembl"/>
        </authorList>
    </citation>
    <scope>IDENTIFICATION</scope>
</reference>
<dbReference type="OpenTargets" id="ENSG00000159593"/>
<dbReference type="AlphaFoldDB" id="H3BQ16"/>
<reference evidence="1 2" key="1">
    <citation type="journal article" date="2001" name="Nature">
        <title>Initial sequencing and analysis of the human genome.</title>
        <authorList>
            <consortium name="International Human Genome Sequencing Consortium"/>
            <person name="Lander E.S."/>
            <person name="Linton L.M."/>
            <person name="Birren B."/>
            <person name="Nusbaum C."/>
            <person name="Zody M.C."/>
            <person name="Baldwin J."/>
            <person name="Devon K."/>
            <person name="Dewar K."/>
            <person name="Doyle M."/>
            <person name="FitzHugh W."/>
            <person name="Funke R."/>
            <person name="Gage D."/>
            <person name="Harris K."/>
            <person name="Heaford A."/>
            <person name="Howland J."/>
            <person name="Kann L."/>
            <person name="Lehoczky J."/>
            <person name="LeVine R."/>
            <person name="McEwan P."/>
            <person name="McKernan K."/>
            <person name="Meldrim J."/>
            <person name="Mesirov J.P."/>
            <person name="Miranda C."/>
            <person name="Morris W."/>
            <person name="Naylor J."/>
            <person name="Raymond C."/>
            <person name="Rosetti M."/>
            <person name="Santos R."/>
            <person name="Sheridan A."/>
            <person name="Sougnez C."/>
            <person name="Stange-Thomann N."/>
            <person name="Stojanovic N."/>
            <person name="Subramanian A."/>
            <person name="Wyman D."/>
            <person name="Rogers J."/>
            <person name="Sulston J."/>
            <person name="Ainscough R."/>
            <person name="Beck S."/>
            <person name="Bentley D."/>
            <person name="Burton J."/>
            <person name="Clee C."/>
            <person name="Carter N."/>
            <person name="Coulson A."/>
            <person name="Deadman R."/>
            <person name="Deloukas P."/>
            <person name="Dunham A."/>
            <person name="Dunham I."/>
            <person name="Durbin R."/>
            <person name="French L."/>
            <person name="Grafham D."/>
            <person name="Gregory S."/>
            <person name="Hubbard T."/>
            <person name="Humphray S."/>
            <person name="Hunt A."/>
            <person name="Jones M."/>
            <person name="Lloyd C."/>
            <person name="McMurray A."/>
            <person name="Matthews L."/>
            <person name="Mercer S."/>
            <person name="Milne S."/>
            <person name="Mullikin J.C."/>
            <person name="Mungall A."/>
            <person name="Plumb R."/>
            <person name="Ross M."/>
            <person name="Shownkeen R."/>
            <person name="Sims S."/>
            <person name="Waterston R.H."/>
            <person name="Wilson R.K."/>
            <person name="Hillier L.W."/>
            <person name="McPherson J.D."/>
            <person name="Marra M.A."/>
            <person name="Mardis E.R."/>
            <person name="Fulton L.A."/>
            <person name="Chinwalla A.T."/>
            <person name="Pepin K.H."/>
            <person name="Gish W.R."/>
            <person name="Chissoe S.L."/>
            <person name="Wendl M.C."/>
            <person name="Delehaunty K.D."/>
            <person name="Miner T.L."/>
            <person name="Delehaunty A."/>
            <person name="Kramer J.B."/>
            <person name="Cook L.L."/>
            <person name="Fulton R.S."/>
            <person name="Johnson D.L."/>
            <person name="Minx P.J."/>
            <person name="Clifton S.W."/>
            <person name="Hawkins T."/>
            <person name="Branscomb E."/>
            <person name="Predki P."/>
            <person name="Richardson P."/>
            <person name="Wenning S."/>
            <person name="Slezak T."/>
            <person name="Doggett N."/>
            <person name="Cheng J.F."/>
            <person name="Olsen A."/>
            <person name="Lucas S."/>
            <person name="Elkin C."/>
            <person name="Uberbacher E."/>
            <person name="Frazier M."/>
            <person name="Gibbs R.A."/>
            <person name="Muzny D.M."/>
            <person name="Scherer S.E."/>
            <person name="Bouck J.B."/>
            <person name="Sodergren E.J."/>
            <person name="Worley K.C."/>
            <person name="Rives C.M."/>
            <person name="Gorrell J.H."/>
            <person name="Metzker M.L."/>
            <person name="Naylor S.L."/>
            <person name="Kucherlapati R.S."/>
            <person name="Nelson D.L."/>
            <person name="Weinstock G.M."/>
            <person name="Sakaki Y."/>
            <person name="Fujiyama A."/>
            <person name="Hattori M."/>
            <person name="Yada T."/>
            <person name="Toyoda A."/>
            <person name="Itoh T."/>
            <person name="Kawagoe C."/>
            <person name="Watanabe H."/>
            <person name="Totoki Y."/>
            <person name="Taylor T."/>
            <person name="Weissenbach J."/>
            <person name="Heilig R."/>
            <person name="Saurin W."/>
            <person name="Artiguenave F."/>
            <person name="Brottier P."/>
            <person name="Bruls T."/>
            <person name="Pelletier E."/>
            <person name="Robert C."/>
            <person name="Wincker P."/>
            <person name="Smith D.R."/>
            <person name="Doucette-Stamm L."/>
            <person name="Rubenfield M."/>
            <person name="Weinstock K."/>
            <person name="Lee H.M."/>
            <person name="Dubois J."/>
            <person name="Rosenthal A."/>
            <person name="Platzer M."/>
            <person name="Nyakatura G."/>
            <person name="Taudien S."/>
            <person name="Rump A."/>
            <person name="Yang H."/>
            <person name="Yu J."/>
            <person name="Wang J."/>
            <person name="Huang G."/>
            <person name="Gu J."/>
            <person name="Hood L."/>
            <person name="Rowen L."/>
            <person name="Madan A."/>
            <person name="Qin S."/>
            <person name="Davis R.W."/>
            <person name="Federspiel N.A."/>
            <person name="Abola A.P."/>
            <person name="Proctor M.J."/>
            <person name="Myers R.M."/>
            <person name="Schmutz J."/>
            <person name="Dickson M."/>
            <person name="Grimwood J."/>
            <person name="Cox D.R."/>
            <person name="Olson M.V."/>
            <person name="Kaul R."/>
            <person name="Raymond C."/>
            <person name="Shimizu N."/>
            <person name="Kawasaki K."/>
            <person name="Minoshima S."/>
            <person name="Evans G.A."/>
            <person name="Athanasiou M."/>
            <person name="Schultz R."/>
            <person name="Roe B.A."/>
            <person name="Chen F."/>
            <person name="Pan H."/>
            <person name="Ramser J."/>
            <person name="Lehrach H."/>
            <person name="Reinhardt R."/>
            <person name="McCombie W.R."/>
            <person name="de la Bastide M."/>
            <person name="Dedhia N."/>
            <person name="Blocker H."/>
            <person name="Hornischer K."/>
            <person name="Nordsiek G."/>
            <person name="Agarwala R."/>
            <person name="Aravind L."/>
            <person name="Bailey J.A."/>
            <person name="Bateman A."/>
            <person name="Batzoglou S."/>
            <person name="Birney E."/>
            <person name="Bork P."/>
            <person name="Brown D.G."/>
            <person name="Burge C.B."/>
            <person name="Cerutti L."/>
            <person name="Chen H.C."/>
            <person name="Church D."/>
            <person name="Clamp M."/>
            <person name="Copley R.R."/>
            <person name="Doerks T."/>
            <person name="Eddy S.R."/>
            <person name="Eichler E.E."/>
            <person name="Furey T.S."/>
            <person name="Galagan J."/>
            <person name="Gilbert J.G."/>
            <person name="Harmon C."/>
            <person name="Hayashizaki Y."/>
            <person name="Haussler D."/>
            <person name="Hermjakob H."/>
            <person name="Hokamp K."/>
            <person name="Jang W."/>
            <person name="Johnson L.S."/>
            <person name="Jones T.A."/>
            <person name="Kasif S."/>
            <person name="Kaspryzk A."/>
            <person name="Kennedy S."/>
            <person name="Kent W.J."/>
            <person name="Kitts P."/>
            <person name="Koonin E.V."/>
            <person name="Korf I."/>
            <person name="Kulp D."/>
            <person name="Lancet D."/>
            <person name="Lowe T.M."/>
            <person name="McLysaght A."/>
            <person name="Mikkelsen T."/>
            <person name="Moran J.V."/>
            <person name="Mulder N."/>
            <person name="Pollara V.J."/>
            <person name="Ponting C.P."/>
            <person name="Schuler G."/>
            <person name="Schultz J."/>
            <person name="Slater G."/>
            <person name="Smit A.F."/>
            <person name="Stupka E."/>
            <person name="Szustakowski J."/>
            <person name="Thierry-Mieg D."/>
            <person name="Thierry-Mieg J."/>
            <person name="Wagner L."/>
            <person name="Wallis J."/>
            <person name="Wheeler R."/>
            <person name="Williams A."/>
            <person name="Wolf Y.I."/>
            <person name="Wolfe K.H."/>
            <person name="Yang S.P."/>
            <person name="Yeh R.F."/>
            <person name="Collins F."/>
            <person name="Guyer M.S."/>
            <person name="Peterson J."/>
            <person name="Felsenfeld A."/>
            <person name="Wetterstrand K.A."/>
            <person name="Patrinos A."/>
            <person name="Morgan M.J."/>
            <person name="de Jong P."/>
            <person name="Catanese J.J."/>
            <person name="Osoegawa K."/>
            <person name="Shizuya H."/>
            <person name="Choi S."/>
            <person name="Chen Y.J."/>
        </authorList>
    </citation>
    <scope>NUCLEOTIDE SEQUENCE [LARGE SCALE GENOMIC DNA]</scope>
</reference>
<dbReference type="Ensembl" id="ENST00000567743.5">
    <property type="protein sequence ID" value="ENSP00000455562.1"/>
    <property type="gene ID" value="ENSG00000159593.16"/>
</dbReference>
<dbReference type="ProteomicsDB" id="41662"/>
<dbReference type="VEuPathDB" id="HostDB:ENSG00000159593"/>
<evidence type="ECO:0000313" key="1">
    <source>
        <dbReference type="Ensembl" id="ENSP00000455562.1"/>
    </source>
</evidence>
<dbReference type="ExpressionAtlas" id="H3BQ16">
    <property type="expression patterns" value="baseline and differential"/>
</dbReference>
<sequence length="25" mass="3255">MAQLGKLLKEQKYDRQLRYWFVYNY</sequence>
<dbReference type="UCSC" id="uc059vlb.1">
    <property type="organism name" value="human"/>
</dbReference>
<dbReference type="Ensembl" id="ENST00000567743.5">
    <property type="protein sequence ID" value="ENSP00000455562.1"/>
    <property type="gene ID" value="ENSG00000159593.15"/>
</dbReference>
<dbReference type="HGNC" id="HGNC:621">
    <property type="gene designation" value="NAE1"/>
</dbReference>
<keyword evidence="3 4" id="KW-1267">Proteomics identification</keyword>
<evidence type="ECO:0007829" key="4">
    <source>
        <dbReference type="ProteomicsDB" id="H3BQ16"/>
    </source>
</evidence>
<dbReference type="Proteomes" id="UP000005640">
    <property type="component" value="Chromosome 16"/>
</dbReference>
<accession>H3BQ16</accession>
<evidence type="ECO:0007829" key="6">
    <source>
        <dbReference type="PubMed" id="22814378"/>
    </source>
</evidence>
<gene>
    <name evidence="1" type="primary">NAE1</name>
</gene>
<dbReference type="HOGENOM" id="CLU_3419374_0_0_1"/>
<evidence type="ECO:0000313" key="2">
    <source>
        <dbReference type="Proteomes" id="UP000005640"/>
    </source>
</evidence>
<reference evidence="1" key="6">
    <citation type="submission" date="2025-08" db="UniProtKB">
        <authorList>
            <consortium name="Ensembl"/>
        </authorList>
    </citation>
    <scope>IDENTIFICATION</scope>
</reference>
<dbReference type="EMBL" id="AC044802">
    <property type="status" value="NOT_ANNOTATED_CDS"/>
    <property type="molecule type" value="Genomic_DNA"/>
</dbReference>
<evidence type="ECO:0007829" key="5">
    <source>
        <dbReference type="PubMed" id="19608861"/>
    </source>
</evidence>
<dbReference type="OrthoDB" id="1708823at2759"/>
<name>H3BQ16_HUMAN</name>
<dbReference type="MassIVE" id="H3BQ16"/>
<reference evidence="6" key="5">
    <citation type="journal article" date="2012" name="Proc. Natl. Acad. Sci. U.S.A.">
        <title>N-terminal acetylome analyses and functional insights of the N-terminal acetyltransferase NatB.</title>
        <authorList>
            <person name="Van Damme P."/>
            <person name="Lasa M."/>
            <person name="Polevoda B."/>
            <person name="Gazquez C."/>
            <person name="Elosegui-Artola A."/>
            <person name="Kim D.S."/>
            <person name="De Juan-Pardo E."/>
            <person name="Demeyer K."/>
            <person name="Hole K."/>
            <person name="Larrea E."/>
            <person name="Timmerman E."/>
            <person name="Prieto J."/>
            <person name="Arnesen T."/>
            <person name="Sherman F."/>
            <person name="Gevaert K."/>
            <person name="Aldabe R."/>
        </authorList>
    </citation>
    <scope>IDENTIFICATION BY MASS SPECTROMETRY [LARGE SCALE ANALYSIS]</scope>
</reference>
<dbReference type="GeneTree" id="ENSGT00550000074901"/>
<reference evidence="1 2" key="3">
    <citation type="journal article" date="2004" name="Nature">
        <title>The sequence and analysis of duplication-rich human chromosome 16.</title>
        <authorList>
            <person name="Martin J."/>
            <person name="Han C."/>
            <person name="Gordon L.A."/>
            <person name="Terry A."/>
            <person name="Prabhakar S."/>
            <person name="She X."/>
            <person name="Xie G."/>
            <person name="Hellsten U."/>
            <person name="Chan Y.M."/>
            <person name="Altherr M."/>
            <person name="Couronne O."/>
            <person name="Aerts A."/>
            <person name="Bajorek E."/>
            <person name="Black S."/>
            <person name="Blumer H."/>
            <person name="Branscomb E."/>
            <person name="Brown N.C."/>
            <person name="Bruno W.J."/>
            <person name="Buckingham J.M."/>
            <person name="Callen D.F."/>
            <person name="Campbell C.S."/>
            <person name="Campbell M.L."/>
            <person name="Campbell E.W."/>
            <person name="Caoile C."/>
            <person name="Challacombe J.F."/>
            <person name="Chasteen L.A."/>
            <person name="Chertkov O."/>
            <person name="Chi H.C."/>
            <person name="Christensen M."/>
            <person name="Clark L.M."/>
            <person name="Cohn J.D."/>
            <person name="Denys M."/>
            <person name="Detter J.C."/>
            <person name="Dickson M."/>
            <person name="Dimitrijevic-Bussod M."/>
            <person name="Escobar J."/>
            <person name="Fawcett J.J."/>
            <person name="Flowers D."/>
            <person name="Fotopulos D."/>
            <person name="Glavina T."/>
            <person name="Gomez M."/>
            <person name="Gonzales E."/>
            <person name="Goodstein D."/>
            <person name="Goodwin L.A."/>
            <person name="Grady D.L."/>
            <person name="Grigoriev I."/>
            <person name="Groza M."/>
            <person name="Hammon N."/>
            <person name="Hawkins T."/>
            <person name="Haydu L."/>
            <person name="Hildebrand C.E."/>
            <person name="Huang W."/>
            <person name="Israni S."/>
            <person name="Jett J."/>
            <person name="Jewett P.B."/>
            <person name="Kadner K."/>
            <person name="Kimball H."/>
            <person name="Kobayashi A."/>
            <person name="Krawczyk M.C."/>
            <person name="Leyba T."/>
            <person name="Longmire J.L."/>
            <person name="Lopez F."/>
            <person name="Lou Y."/>
            <person name="Lowry S."/>
            <person name="Ludeman T."/>
            <person name="Manohar C.F."/>
            <person name="Mark G.A."/>
            <person name="McMurray K.L."/>
            <person name="Meincke L.J."/>
            <person name="Morgan J."/>
            <person name="Moyzis R.K."/>
            <person name="Mundt M.O."/>
            <person name="Munk A.C."/>
            <person name="Nandkeshwar R.D."/>
            <person name="Pitluck S."/>
            <person name="Pollard M."/>
            <person name="Predki P."/>
            <person name="Parson-Quintana B."/>
            <person name="Ramirez L."/>
            <person name="Rash S."/>
            <person name="Retterer J."/>
            <person name="Ricke D.O."/>
            <person name="Robinson D.L."/>
            <person name="Rodriguez A."/>
            <person name="Salamov A."/>
            <person name="Saunders E.H."/>
            <person name="Scott D."/>
            <person name="Shough T."/>
            <person name="Stallings R.L."/>
            <person name="Stalvey M."/>
            <person name="Sutherland R.D."/>
            <person name="Tapia R."/>
            <person name="Tesmer J.G."/>
            <person name="Thayer N."/>
            <person name="Thompson L.S."/>
            <person name="Tice H."/>
            <person name="Torney D.C."/>
            <person name="Tran-Gyamfi M."/>
            <person name="Tsai M."/>
            <person name="Ulanovsky L.E."/>
            <person name="Ustaszewska A."/>
            <person name="Vo N."/>
            <person name="White P.S."/>
            <person name="Williams A.L."/>
            <person name="Wills P.L."/>
            <person name="Wu J.R."/>
            <person name="Wu K."/>
            <person name="Yang J."/>
            <person name="Dejong P."/>
            <person name="Bruce D."/>
            <person name="Doggett N.A."/>
            <person name="Deaven L."/>
            <person name="Schmutz J."/>
            <person name="Grimwood J."/>
            <person name="Richardson P."/>
            <person name="Rokhsar D.S."/>
            <person name="Eichler E.E."/>
            <person name="Gilna P."/>
            <person name="Lucas S.M."/>
            <person name="Myers R.M."/>
            <person name="Rubin E.M."/>
            <person name="Pennacchio L.A."/>
        </authorList>
    </citation>
    <scope>NUCLEOTIDE SEQUENCE [LARGE SCALE GENOMIC DNA]</scope>
</reference>
<protein>
    <submittedName>
        <fullName evidence="1">NEDD8 activating enzyme E1 subunit 1</fullName>
    </submittedName>
</protein>
<organism evidence="1 2">
    <name type="scientific">Homo sapiens</name>
    <name type="common">Human</name>
    <dbReference type="NCBI Taxonomy" id="9606"/>
    <lineage>
        <taxon>Eukaryota</taxon>
        <taxon>Metazoa</taxon>
        <taxon>Chordata</taxon>
        <taxon>Craniata</taxon>
        <taxon>Vertebrata</taxon>
        <taxon>Euteleostomi</taxon>
        <taxon>Mammalia</taxon>
        <taxon>Eutheria</taxon>
        <taxon>Euarchontoglires</taxon>
        <taxon>Primates</taxon>
        <taxon>Haplorrhini</taxon>
        <taxon>Catarrhini</taxon>
        <taxon>Hominidae</taxon>
        <taxon>Homo</taxon>
    </lineage>
</organism>
<reference evidence="1 2" key="2">
    <citation type="journal article" date="2004" name="Nature">
        <title>Finishing the euchromatic sequence of the human genome.</title>
        <authorList>
            <consortium name="International Human Genome Sequencing Consortium"/>
        </authorList>
    </citation>
    <scope>NUCLEOTIDE SEQUENCE [LARGE SCALE GENOMIC DNA]</scope>
</reference>
<evidence type="ECO:0007829" key="3">
    <source>
        <dbReference type="PeptideAtlas" id="H3BQ16"/>
    </source>
</evidence>
<dbReference type="Bgee" id="ENSG00000159593">
    <property type="expression patterns" value="Expressed in secondary oocyte and 209 other cell types or tissues"/>
</dbReference>
<dbReference type="ChiTaRS" id="NAE1">
    <property type="organism name" value="human"/>
</dbReference>
<reference evidence="5" key="4">
    <citation type="journal article" date="2009" name="Science">
        <title>Lysine acetylation targets protein complexes and co-regulates major cellular functions.</title>
        <authorList>
            <person name="Choudhary C."/>
            <person name="Kumar C."/>
            <person name="Gnad F."/>
            <person name="Nielsen M.L."/>
            <person name="Rehman M."/>
            <person name="Walther T.C."/>
            <person name="Olsen J.V."/>
            <person name="Mann M."/>
        </authorList>
    </citation>
    <scope>IDENTIFICATION BY MASS SPECTROMETRY [LARGE SCALE ANALYSIS]</scope>
</reference>
<keyword evidence="2" id="KW-1185">Reference proteome</keyword>